<evidence type="ECO:0000256" key="1">
    <source>
        <dbReference type="SAM" id="Phobius"/>
    </source>
</evidence>
<dbReference type="Pfam" id="PF01569">
    <property type="entry name" value="PAP2"/>
    <property type="match status" value="1"/>
</dbReference>
<comment type="caution">
    <text evidence="4">The sequence shown here is derived from an EMBL/GenBank/DDBJ whole genome shotgun (WGS) entry which is preliminary data.</text>
</comment>
<feature type="transmembrane region" description="Helical" evidence="1">
    <location>
        <begin position="190"/>
        <end position="208"/>
    </location>
</feature>
<sequence length="271" mass="29312">MRKIILSLLCLSLVFSTYAQDSPYKTNTWKDGAYIAGAVGLNVLGFTFIQNKESLTESELNALNKNDVWGIDRWAAGNYSEDADAVSYIPFYAALGMPLAFLPSEAERKNFGQISVLFVETMATTGVFYTMTAGLIDKSRPLVYNKDLPTSERAEGGAQRSFIAGHTAVASAGTFFAAKVFNDFHPDSKAIPYVWGGATGISALMGYLRIKAGKHFLTDNIAGFVVGAASGILIPELHKKGKENIDLYPTANFNVNGTGINTKGLALTYKF</sequence>
<dbReference type="EMBL" id="LKTP01000012">
    <property type="protein sequence ID" value="KRG29196.1"/>
    <property type="molecule type" value="Genomic_DNA"/>
</dbReference>
<dbReference type="OrthoDB" id="9806134at2"/>
<keyword evidence="5" id="KW-1185">Reference proteome</keyword>
<dbReference type="Gene3D" id="1.20.144.10">
    <property type="entry name" value="Phosphatidic acid phosphatase type 2/haloperoxidase"/>
    <property type="match status" value="1"/>
</dbReference>
<keyword evidence="2" id="KW-0732">Signal</keyword>
<dbReference type="InterPro" id="IPR000326">
    <property type="entry name" value="PAP2/HPO"/>
</dbReference>
<protein>
    <submittedName>
        <fullName evidence="4">PA-phosphatase</fullName>
    </submittedName>
</protein>
<feature type="transmembrane region" description="Helical" evidence="1">
    <location>
        <begin position="85"/>
        <end position="102"/>
    </location>
</feature>
<accession>A0A0Q9Z8C0</accession>
<keyword evidence="1" id="KW-0472">Membrane</keyword>
<dbReference type="STRING" id="270918.APR42_04490"/>
<feature type="transmembrane region" description="Helical" evidence="1">
    <location>
        <begin position="114"/>
        <end position="136"/>
    </location>
</feature>
<keyword evidence="1" id="KW-1133">Transmembrane helix</keyword>
<evidence type="ECO:0000256" key="2">
    <source>
        <dbReference type="SAM" id="SignalP"/>
    </source>
</evidence>
<dbReference type="SUPFAM" id="SSF48317">
    <property type="entry name" value="Acid phosphatase/Vanadium-dependent haloperoxidase"/>
    <property type="match status" value="1"/>
</dbReference>
<dbReference type="RefSeq" id="WP_057481667.1">
    <property type="nucleotide sequence ID" value="NZ_BMWR01000003.1"/>
</dbReference>
<organism evidence="4 5">
    <name type="scientific">Salegentibacter mishustinae</name>
    <dbReference type="NCBI Taxonomy" id="270918"/>
    <lineage>
        <taxon>Bacteria</taxon>
        <taxon>Pseudomonadati</taxon>
        <taxon>Bacteroidota</taxon>
        <taxon>Flavobacteriia</taxon>
        <taxon>Flavobacteriales</taxon>
        <taxon>Flavobacteriaceae</taxon>
        <taxon>Salegentibacter</taxon>
    </lineage>
</organism>
<keyword evidence="1" id="KW-0812">Transmembrane</keyword>
<proteinExistence type="predicted"/>
<evidence type="ECO:0000313" key="4">
    <source>
        <dbReference type="EMBL" id="KRG29196.1"/>
    </source>
</evidence>
<name>A0A0Q9Z8C0_9FLAO</name>
<feature type="chain" id="PRO_5006389185" evidence="2">
    <location>
        <begin position="20"/>
        <end position="271"/>
    </location>
</feature>
<feature type="signal peptide" evidence="2">
    <location>
        <begin position="1"/>
        <end position="19"/>
    </location>
</feature>
<evidence type="ECO:0000259" key="3">
    <source>
        <dbReference type="Pfam" id="PF01569"/>
    </source>
</evidence>
<dbReference type="AlphaFoldDB" id="A0A0Q9Z8C0"/>
<evidence type="ECO:0000313" key="5">
    <source>
        <dbReference type="Proteomes" id="UP000051643"/>
    </source>
</evidence>
<dbReference type="Proteomes" id="UP000051643">
    <property type="component" value="Unassembled WGS sequence"/>
</dbReference>
<dbReference type="InterPro" id="IPR036938">
    <property type="entry name" value="PAP2/HPO_sf"/>
</dbReference>
<gene>
    <name evidence="4" type="ORF">APR42_04490</name>
</gene>
<feature type="domain" description="Phosphatidic acid phosphatase type 2/haloperoxidase" evidence="3">
    <location>
        <begin position="117"/>
        <end position="239"/>
    </location>
</feature>
<reference evidence="4" key="1">
    <citation type="submission" date="2015-10" db="EMBL/GenBank/DDBJ databases">
        <title>Draft genome sequence of Salegentibacter mishustinae KCTC 12263.</title>
        <authorList>
            <person name="Lin W."/>
            <person name="Zheng Q."/>
        </authorList>
    </citation>
    <scope>NUCLEOTIDE SEQUENCE [LARGE SCALE GENOMIC DNA]</scope>
    <source>
        <strain evidence="4">KCTC 12263</strain>
    </source>
</reference>